<evidence type="ECO:0000313" key="3">
    <source>
        <dbReference type="Proteomes" id="UP000321367"/>
    </source>
</evidence>
<accession>A0A5C6ZP84</accession>
<dbReference type="EMBL" id="VORY01000025">
    <property type="protein sequence ID" value="TXD92172.1"/>
    <property type="molecule type" value="Genomic_DNA"/>
</dbReference>
<feature type="signal peptide" evidence="1">
    <location>
        <begin position="1"/>
        <end position="18"/>
    </location>
</feature>
<dbReference type="OrthoDB" id="1524207at2"/>
<name>A0A5C6ZP84_9FLAO</name>
<dbReference type="Proteomes" id="UP000321367">
    <property type="component" value="Unassembled WGS sequence"/>
</dbReference>
<evidence type="ECO:0008006" key="4">
    <source>
        <dbReference type="Google" id="ProtNLM"/>
    </source>
</evidence>
<gene>
    <name evidence="2" type="ORF">ES724_14780</name>
</gene>
<keyword evidence="3" id="KW-1185">Reference proteome</keyword>
<comment type="caution">
    <text evidence="2">The sequence shown here is derived from an EMBL/GenBank/DDBJ whole genome shotgun (WGS) entry which is preliminary data.</text>
</comment>
<keyword evidence="1" id="KW-0732">Signal</keyword>
<proteinExistence type="predicted"/>
<reference evidence="2 3" key="1">
    <citation type="submission" date="2019-08" db="EMBL/GenBank/DDBJ databases">
        <title>Genome sequence of Gillisia hiemivivida IC154 (type strain).</title>
        <authorList>
            <person name="Bowman J.P."/>
        </authorList>
    </citation>
    <scope>NUCLEOTIDE SEQUENCE [LARGE SCALE GENOMIC DNA]</scope>
    <source>
        <strain evidence="2 3">IC154</strain>
    </source>
</reference>
<evidence type="ECO:0000313" key="2">
    <source>
        <dbReference type="EMBL" id="TXD92172.1"/>
    </source>
</evidence>
<evidence type="ECO:0000256" key="1">
    <source>
        <dbReference type="SAM" id="SignalP"/>
    </source>
</evidence>
<protein>
    <recommendedName>
        <fullName evidence="4">Secreted protein</fullName>
    </recommendedName>
</protein>
<organism evidence="2 3">
    <name type="scientific">Gillisia hiemivivida</name>
    <dbReference type="NCBI Taxonomy" id="291190"/>
    <lineage>
        <taxon>Bacteria</taxon>
        <taxon>Pseudomonadati</taxon>
        <taxon>Bacteroidota</taxon>
        <taxon>Flavobacteriia</taxon>
        <taxon>Flavobacteriales</taxon>
        <taxon>Flavobacteriaceae</taxon>
        <taxon>Gillisia</taxon>
    </lineage>
</organism>
<feature type="chain" id="PRO_5023091335" description="Secreted protein" evidence="1">
    <location>
        <begin position="19"/>
        <end position="187"/>
    </location>
</feature>
<dbReference type="RefSeq" id="WP_146934319.1">
    <property type="nucleotide sequence ID" value="NZ_CBCSHZ010000028.1"/>
</dbReference>
<dbReference type="AlphaFoldDB" id="A0A5C6ZP84"/>
<sequence>MKYLFLLFVFIFADNSLAQDKNQAQIFWNNLKEHCGKAYEGKLDESIKNDSFSGKKLVMYVLACDENTIKIPFYVGADKSRTWVLTLEGDRIKLKHDHRHEDGSEDAITQYGGISTNTGSDKLQFFPADQETRDLIGYAATNVWWITLDESIFSYNLKRIGTDNPAFNVYFNLSNPVEAPEAPWGWE</sequence>